<name>A0ACC0DIR3_9PEZI</name>
<proteinExistence type="predicted"/>
<dbReference type="EMBL" id="MU394283">
    <property type="protein sequence ID" value="KAI6092647.1"/>
    <property type="molecule type" value="Genomic_DNA"/>
</dbReference>
<sequence>MYFKPATALLAAAALLAPASAFFSCHETEEWGYGPKCCQDINGQIGINCLGAFEQGVTNPTWDCNDYVYNITGCCQSMGLKNPYTNKTVDLCATSVDS</sequence>
<dbReference type="Proteomes" id="UP001497680">
    <property type="component" value="Unassembled WGS sequence"/>
</dbReference>
<gene>
    <name evidence="1" type="ORF">F4821DRAFT_254094</name>
</gene>
<reference evidence="1 2" key="1">
    <citation type="journal article" date="2022" name="New Phytol.">
        <title>Ecological generalism drives hyperdiversity of secondary metabolite gene clusters in xylarialean endophytes.</title>
        <authorList>
            <person name="Franco M.E.E."/>
            <person name="Wisecaver J.H."/>
            <person name="Arnold A.E."/>
            <person name="Ju Y.M."/>
            <person name="Slot J.C."/>
            <person name="Ahrendt S."/>
            <person name="Moore L.P."/>
            <person name="Eastman K.E."/>
            <person name="Scott K."/>
            <person name="Konkel Z."/>
            <person name="Mondo S.J."/>
            <person name="Kuo A."/>
            <person name="Hayes R.D."/>
            <person name="Haridas S."/>
            <person name="Andreopoulos B."/>
            <person name="Riley R."/>
            <person name="LaButti K."/>
            <person name="Pangilinan J."/>
            <person name="Lipzen A."/>
            <person name="Amirebrahimi M."/>
            <person name="Yan J."/>
            <person name="Adam C."/>
            <person name="Keymanesh K."/>
            <person name="Ng V."/>
            <person name="Louie K."/>
            <person name="Northen T."/>
            <person name="Drula E."/>
            <person name="Henrissat B."/>
            <person name="Hsieh H.M."/>
            <person name="Youens-Clark K."/>
            <person name="Lutzoni F."/>
            <person name="Miadlikowska J."/>
            <person name="Eastwood D.C."/>
            <person name="Hamelin R.C."/>
            <person name="Grigoriev I.V."/>
            <person name="U'Ren J.M."/>
        </authorList>
    </citation>
    <scope>NUCLEOTIDE SEQUENCE [LARGE SCALE GENOMIC DNA]</scope>
    <source>
        <strain evidence="1 2">ER1909</strain>
    </source>
</reference>
<keyword evidence="2" id="KW-1185">Reference proteome</keyword>
<protein>
    <submittedName>
        <fullName evidence="1">Uncharacterized protein</fullName>
    </submittedName>
</protein>
<evidence type="ECO:0000313" key="2">
    <source>
        <dbReference type="Proteomes" id="UP001497680"/>
    </source>
</evidence>
<organism evidence="1 2">
    <name type="scientific">Hypoxylon rubiginosum</name>
    <dbReference type="NCBI Taxonomy" id="110542"/>
    <lineage>
        <taxon>Eukaryota</taxon>
        <taxon>Fungi</taxon>
        <taxon>Dikarya</taxon>
        <taxon>Ascomycota</taxon>
        <taxon>Pezizomycotina</taxon>
        <taxon>Sordariomycetes</taxon>
        <taxon>Xylariomycetidae</taxon>
        <taxon>Xylariales</taxon>
        <taxon>Hypoxylaceae</taxon>
        <taxon>Hypoxylon</taxon>
    </lineage>
</organism>
<evidence type="ECO:0000313" key="1">
    <source>
        <dbReference type="EMBL" id="KAI6092647.1"/>
    </source>
</evidence>
<comment type="caution">
    <text evidence="1">The sequence shown here is derived from an EMBL/GenBank/DDBJ whole genome shotgun (WGS) entry which is preliminary data.</text>
</comment>
<accession>A0ACC0DIR3</accession>